<dbReference type="PROSITE" id="PS01081">
    <property type="entry name" value="HTH_TETR_1"/>
    <property type="match status" value="1"/>
</dbReference>
<dbReference type="InterPro" id="IPR050109">
    <property type="entry name" value="HTH-type_TetR-like_transc_reg"/>
</dbReference>
<dbReference type="NCBIfam" id="TIGR03384">
    <property type="entry name" value="betaine_BetI"/>
    <property type="match status" value="1"/>
</dbReference>
<keyword evidence="11" id="KW-1185">Reference proteome</keyword>
<dbReference type="RefSeq" id="WP_061796887.1">
    <property type="nucleotide sequence ID" value="NZ_CABITV010000012.1"/>
</dbReference>
<evidence type="ECO:0000313" key="10">
    <source>
        <dbReference type="EMBL" id="SNW04782.1"/>
    </source>
</evidence>
<dbReference type="PROSITE" id="PS50977">
    <property type="entry name" value="HTH_TETR_2"/>
    <property type="match status" value="1"/>
</dbReference>
<keyword evidence="2 7" id="KW-0678">Repressor</keyword>
<dbReference type="InterPro" id="IPR009057">
    <property type="entry name" value="Homeodomain-like_sf"/>
</dbReference>
<dbReference type="Gene3D" id="1.10.357.10">
    <property type="entry name" value="Tetracycline Repressor, domain 2"/>
    <property type="match status" value="1"/>
</dbReference>
<keyword evidence="3 7" id="KW-0805">Transcription regulation</keyword>
<dbReference type="GO" id="GO:0000976">
    <property type="term" value="F:transcription cis-regulatory region binding"/>
    <property type="evidence" value="ECO:0007669"/>
    <property type="project" value="TreeGrafter"/>
</dbReference>
<dbReference type="GO" id="GO:0019285">
    <property type="term" value="P:glycine betaine biosynthetic process from choline"/>
    <property type="evidence" value="ECO:0007669"/>
    <property type="project" value="UniProtKB-UniRule"/>
</dbReference>
<dbReference type="KEGG" id="sfj:SAMEA4384070_3998"/>
<dbReference type="InterPro" id="IPR039538">
    <property type="entry name" value="BetI_C"/>
</dbReference>
<evidence type="ECO:0000256" key="2">
    <source>
        <dbReference type="ARBA" id="ARBA00022491"/>
    </source>
</evidence>
<dbReference type="STRING" id="1411141.GCA_001590885_02156"/>
<dbReference type="InterPro" id="IPR017757">
    <property type="entry name" value="Tscrpt_rep_BetI"/>
</dbReference>
<dbReference type="AlphaFoldDB" id="A0A240CB27"/>
<dbReference type="EMBL" id="LT906479">
    <property type="protein sequence ID" value="SNW04782.1"/>
    <property type="molecule type" value="Genomic_DNA"/>
</dbReference>
<dbReference type="NCBIfam" id="NF001978">
    <property type="entry name" value="PRK00767.1"/>
    <property type="match status" value="1"/>
</dbReference>
<dbReference type="Pfam" id="PF13977">
    <property type="entry name" value="TetR_C_6"/>
    <property type="match status" value="1"/>
</dbReference>
<evidence type="ECO:0000256" key="8">
    <source>
        <dbReference type="PROSITE-ProRule" id="PRU00335"/>
    </source>
</evidence>
<dbReference type="GO" id="GO:0003700">
    <property type="term" value="F:DNA-binding transcription factor activity"/>
    <property type="evidence" value="ECO:0007669"/>
    <property type="project" value="UniProtKB-UniRule"/>
</dbReference>
<evidence type="ECO:0000256" key="7">
    <source>
        <dbReference type="HAMAP-Rule" id="MF_00768"/>
    </source>
</evidence>
<sequence length="207" mass="22913">MYRRDIPEQRKEQLINAAFEAINVVGLAGVTLSQVAKEAGLSTGIVSHYFGDKEGLMNATMRRILRDLRDAVAECRARAAGDSQSQLFAIIQGNFHPSQTNAASMRAWLDFWAASMHQPALRRLQRANDRRLYSNICSQFRRELPQRQARVAARGLAAMIDGLWLRGSLAGSETDLKLDCRIACDYVVQILGAAQSAANPSAKAPRR</sequence>
<feature type="domain" description="HTH tetR-type" evidence="9">
    <location>
        <begin position="8"/>
        <end position="68"/>
    </location>
</feature>
<gene>
    <name evidence="7" type="primary">betI</name>
    <name evidence="10" type="ORF">SAMEA4384070_03998</name>
</gene>
<dbReference type="SUPFAM" id="SSF46689">
    <property type="entry name" value="Homeodomain-like"/>
    <property type="match status" value="1"/>
</dbReference>
<comment type="pathway">
    <text evidence="1 7">Amine and polyamine biosynthesis; betaine biosynthesis via choline pathway [regulation].</text>
</comment>
<keyword evidence="4 7" id="KW-0238">DNA-binding</keyword>
<evidence type="ECO:0000256" key="1">
    <source>
        <dbReference type="ARBA" id="ARBA00004719"/>
    </source>
</evidence>
<dbReference type="InterPro" id="IPR001647">
    <property type="entry name" value="HTH_TetR"/>
</dbReference>
<dbReference type="GO" id="GO:0045892">
    <property type="term" value="P:negative regulation of DNA-templated transcription"/>
    <property type="evidence" value="ECO:0007669"/>
    <property type="project" value="UniProtKB-UniRule"/>
</dbReference>
<dbReference type="GeneID" id="75029120"/>
<evidence type="ECO:0000256" key="3">
    <source>
        <dbReference type="ARBA" id="ARBA00023015"/>
    </source>
</evidence>
<accession>A0A240CB27</accession>
<dbReference type="InterPro" id="IPR023772">
    <property type="entry name" value="DNA-bd_HTH_TetR-type_CS"/>
</dbReference>
<organism evidence="10 11">
    <name type="scientific">Serratia ficaria</name>
    <dbReference type="NCBI Taxonomy" id="61651"/>
    <lineage>
        <taxon>Bacteria</taxon>
        <taxon>Pseudomonadati</taxon>
        <taxon>Pseudomonadota</taxon>
        <taxon>Gammaproteobacteria</taxon>
        <taxon>Enterobacterales</taxon>
        <taxon>Yersiniaceae</taxon>
        <taxon>Serratia</taxon>
    </lineage>
</organism>
<dbReference type="InterPro" id="IPR036271">
    <property type="entry name" value="Tet_transcr_reg_TetR-rel_C_sf"/>
</dbReference>
<dbReference type="HAMAP" id="MF_00768">
    <property type="entry name" value="HTH_type_BetI"/>
    <property type="match status" value="1"/>
</dbReference>
<comment type="function">
    <text evidence="6">Repressor involved in the biosynthesis of the osmoprotectant glycine betaine. It represses transcription of the choline transporter BetT and the genes of BetAB involved in the synthesis of glycine betaine.</text>
</comment>
<evidence type="ECO:0000256" key="4">
    <source>
        <dbReference type="ARBA" id="ARBA00023125"/>
    </source>
</evidence>
<evidence type="ECO:0000313" key="11">
    <source>
        <dbReference type="Proteomes" id="UP000215134"/>
    </source>
</evidence>
<feature type="DNA-binding region" description="H-T-H motif" evidence="7 8">
    <location>
        <begin position="31"/>
        <end position="50"/>
    </location>
</feature>
<name>A0A240CB27_SERFI</name>
<evidence type="ECO:0000256" key="5">
    <source>
        <dbReference type="ARBA" id="ARBA00023163"/>
    </source>
</evidence>
<comment type="function">
    <text evidence="7">Repressor involved in choline regulation of the bet genes.</text>
</comment>
<keyword evidence="5 7" id="KW-0804">Transcription</keyword>
<dbReference type="Pfam" id="PF00440">
    <property type="entry name" value="TetR_N"/>
    <property type="match status" value="1"/>
</dbReference>
<reference evidence="10 11" key="1">
    <citation type="submission" date="2017-06" db="EMBL/GenBank/DDBJ databases">
        <authorList>
            <consortium name="Pathogen Informatics"/>
        </authorList>
    </citation>
    <scope>NUCLEOTIDE SEQUENCE [LARGE SCALE GENOMIC DNA]</scope>
    <source>
        <strain evidence="10 11">NCTC12148</strain>
    </source>
</reference>
<dbReference type="PANTHER" id="PTHR30055">
    <property type="entry name" value="HTH-TYPE TRANSCRIPTIONAL REGULATOR RUTR"/>
    <property type="match status" value="1"/>
</dbReference>
<dbReference type="OrthoDB" id="7618612at2"/>
<dbReference type="UniPathway" id="UPA00529"/>
<dbReference type="SUPFAM" id="SSF48498">
    <property type="entry name" value="Tetracyclin repressor-like, C-terminal domain"/>
    <property type="match status" value="1"/>
</dbReference>
<evidence type="ECO:0000256" key="6">
    <source>
        <dbReference type="ARBA" id="ARBA00024936"/>
    </source>
</evidence>
<protein>
    <recommendedName>
        <fullName evidence="7">HTH-type transcriptional regulator BetI</fullName>
    </recommendedName>
</protein>
<dbReference type="Proteomes" id="UP000215134">
    <property type="component" value="Chromosome 1"/>
</dbReference>
<proteinExistence type="inferred from homology"/>
<dbReference type="PANTHER" id="PTHR30055:SF234">
    <property type="entry name" value="HTH-TYPE TRANSCRIPTIONAL REGULATOR BETI"/>
    <property type="match status" value="1"/>
</dbReference>
<evidence type="ECO:0000259" key="9">
    <source>
        <dbReference type="PROSITE" id="PS50977"/>
    </source>
</evidence>